<reference evidence="2" key="1">
    <citation type="journal article" date="2019" name="Front. Microbiol.">
        <title>Pandoravirus Celtis Illustrates the Microevolution Processes at Work in the Giant Pandoraviridae Genomes.</title>
        <authorList>
            <person name="Legendre M."/>
            <person name="Alempic J.M."/>
            <person name="Philippe N."/>
            <person name="Lartigue A."/>
            <person name="Jeudy S."/>
            <person name="Poirot O."/>
            <person name="Ta N.T."/>
            <person name="Nin S."/>
            <person name="Coute Y."/>
            <person name="Abergel C."/>
            <person name="Claverie J.M."/>
        </authorList>
    </citation>
    <scope>NUCLEOTIDE SEQUENCE</scope>
</reference>
<dbReference type="EMBL" id="MK174290">
    <property type="protein sequence ID" value="QBZ81129.1"/>
    <property type="molecule type" value="Genomic_DNA"/>
</dbReference>
<name>A0A4D6EIV1_9VIRU</name>
<gene>
    <name evidence="2" type="ORF">pclt_cds_535</name>
</gene>
<feature type="compositionally biased region" description="Basic and acidic residues" evidence="1">
    <location>
        <begin position="122"/>
        <end position="132"/>
    </location>
</feature>
<accession>A0A4D6EIV1</accession>
<evidence type="ECO:0000256" key="1">
    <source>
        <dbReference type="SAM" id="MobiDB-lite"/>
    </source>
</evidence>
<evidence type="ECO:0008006" key="4">
    <source>
        <dbReference type="Google" id="ProtNLM"/>
    </source>
</evidence>
<protein>
    <recommendedName>
        <fullName evidence="4">Ankyrin repeat domain containing protein</fullName>
    </recommendedName>
</protein>
<dbReference type="Proteomes" id="UP001237152">
    <property type="component" value="Segment"/>
</dbReference>
<organism evidence="2 3">
    <name type="scientific">Pandoravirus celtis</name>
    <dbReference type="NCBI Taxonomy" id="2568002"/>
    <lineage>
        <taxon>Viruses</taxon>
        <taxon>Pandoravirus</taxon>
    </lineage>
</organism>
<evidence type="ECO:0000313" key="2">
    <source>
        <dbReference type="EMBL" id="QBZ81129.1"/>
    </source>
</evidence>
<feature type="region of interest" description="Disordered" evidence="1">
    <location>
        <begin position="122"/>
        <end position="178"/>
    </location>
</feature>
<dbReference type="InterPro" id="IPR052050">
    <property type="entry name" value="SecEffector_AnkRepeat"/>
</dbReference>
<proteinExistence type="predicted"/>
<evidence type="ECO:0000313" key="3">
    <source>
        <dbReference type="Proteomes" id="UP001237152"/>
    </source>
</evidence>
<dbReference type="PANTHER" id="PTHR46586:SF3">
    <property type="entry name" value="ANKYRIN REPEAT-CONTAINING PROTEIN"/>
    <property type="match status" value="1"/>
</dbReference>
<sequence length="571" mass="61856">MDTDGQRHHESCGLEDMPPELRLHITGFLDQASDVAAALMASRLFAGRSAVDMAVAQGAIYTGRLLEAGAPLDVVRRTVEARGRPLGRGFIESAVRGGRMDVLCFVCGTVCSDTAKDWYDPLQHDRDPDHPQQTDIDSEDCDDDDDDDDDDGSDDGDDDDVNNSEDTDDVNDGLYSNYGPDGRTKEILYGAMRAAADFGHIDALRYLTTRPILACRLGHLVDEDLAIRGARAGHVAIVVYAHDRKAKSYGDSPCSCTRRLGRAAWKAPTADVAMWLRDFGCRGYVEPTVQDMGRAIARGNTTLLRYLINEPTFDVDVGVLGPFITIGAREAHLDTLKLAVDSGLCPRIDPILLGAAQGGSIDVLWWALYDDSLECSSWRQEQGRPSLVLMRTAAIAAAANGRADTVAWIAERHPHVVDLALLCAAINSASLGTVRVVDRLLPAPFDWTRMAARVIETGSVDMVKFIVEEKGVVLDPLAVTDAGDLSDDMIDYLASICASSDIQMAFDVVLADEAFCPTPFTRRLCDRVSGLCTGVAAIGDTEPAGRCACARCAHNLGTRSTLVRENRCDFN</sequence>
<feature type="compositionally biased region" description="Acidic residues" evidence="1">
    <location>
        <begin position="136"/>
        <end position="171"/>
    </location>
</feature>
<dbReference type="PANTHER" id="PTHR46586">
    <property type="entry name" value="ANKYRIN REPEAT-CONTAINING PROTEIN"/>
    <property type="match status" value="1"/>
</dbReference>
<dbReference type="InterPro" id="IPR036770">
    <property type="entry name" value="Ankyrin_rpt-contain_sf"/>
</dbReference>
<dbReference type="Gene3D" id="1.25.40.20">
    <property type="entry name" value="Ankyrin repeat-containing domain"/>
    <property type="match status" value="1"/>
</dbReference>